<gene>
    <name evidence="2" type="ORF">H8S61_01930</name>
</gene>
<proteinExistence type="predicted"/>
<keyword evidence="1" id="KW-0143">Chaperone</keyword>
<dbReference type="EMBL" id="JACOOA010000001">
    <property type="protein sequence ID" value="MBC5582964.1"/>
    <property type="molecule type" value="Genomic_DNA"/>
</dbReference>
<name>A0ABR7BMZ7_9ACTN</name>
<dbReference type="RefSeq" id="WP_186937766.1">
    <property type="nucleotide sequence ID" value="NZ_JACOOA010000001.1"/>
</dbReference>
<protein>
    <submittedName>
        <fullName evidence="2">Molecular chaperone TorD family protein</fullName>
    </submittedName>
</protein>
<dbReference type="InterPro" id="IPR036411">
    <property type="entry name" value="TorD-like_sf"/>
</dbReference>
<keyword evidence="3" id="KW-1185">Reference proteome</keyword>
<organism evidence="2 3">
    <name type="scientific">Eggerthella hominis</name>
    <dbReference type="NCBI Taxonomy" id="2763043"/>
    <lineage>
        <taxon>Bacteria</taxon>
        <taxon>Bacillati</taxon>
        <taxon>Actinomycetota</taxon>
        <taxon>Coriobacteriia</taxon>
        <taxon>Eggerthellales</taxon>
        <taxon>Eggerthellaceae</taxon>
        <taxon>Eggerthella</taxon>
    </lineage>
</organism>
<accession>A0ABR7BMZ7</accession>
<reference evidence="2 3" key="1">
    <citation type="submission" date="2020-08" db="EMBL/GenBank/DDBJ databases">
        <title>Genome public.</title>
        <authorList>
            <person name="Liu C."/>
            <person name="Sun Q."/>
        </authorList>
    </citation>
    <scope>NUCLEOTIDE SEQUENCE [LARGE SCALE GENOMIC DNA]</scope>
    <source>
        <strain evidence="2 3">NSJ-70</strain>
    </source>
</reference>
<dbReference type="InterPro" id="IPR050289">
    <property type="entry name" value="TorD/DmsD_chaperones"/>
</dbReference>
<dbReference type="Pfam" id="PF02613">
    <property type="entry name" value="Nitrate_red_del"/>
    <property type="match status" value="1"/>
</dbReference>
<evidence type="ECO:0000313" key="3">
    <source>
        <dbReference type="Proteomes" id="UP000622448"/>
    </source>
</evidence>
<dbReference type="SUPFAM" id="SSF89155">
    <property type="entry name" value="TorD-like"/>
    <property type="match status" value="1"/>
</dbReference>
<dbReference type="PANTHER" id="PTHR34227">
    <property type="entry name" value="CHAPERONE PROTEIN YCDY"/>
    <property type="match status" value="1"/>
</dbReference>
<comment type="caution">
    <text evidence="2">The sequence shown here is derived from an EMBL/GenBank/DDBJ whole genome shotgun (WGS) entry which is preliminary data.</text>
</comment>
<evidence type="ECO:0000256" key="1">
    <source>
        <dbReference type="ARBA" id="ARBA00023186"/>
    </source>
</evidence>
<dbReference type="Proteomes" id="UP000622448">
    <property type="component" value="Unassembled WGS sequence"/>
</dbReference>
<sequence>MIDEKNEPSAGSATLFQMLARGLTCPDAAMVEAIEDGSFAAEVGELLACMPFSESLAERVERSLEDLSCTIGDPDFLGGLRREYTRLFSAPRGALVPPWETLFLNADEDAPEFGSVLIRSKEAADARNRYEAAGVSLALQESADHMRLECEFAGYLCSRLAQAMQPESRQVWARHLDGFVHAHLDRWFAAFFDTLAANARHPFYRTIAALGESVKLDACRC</sequence>
<evidence type="ECO:0000313" key="2">
    <source>
        <dbReference type="EMBL" id="MBC5582964.1"/>
    </source>
</evidence>
<dbReference type="Gene3D" id="1.10.3480.10">
    <property type="entry name" value="TorD-like"/>
    <property type="match status" value="1"/>
</dbReference>
<dbReference type="InterPro" id="IPR020945">
    <property type="entry name" value="DMSO/NO3_reduct_chaperone"/>
</dbReference>
<dbReference type="PANTHER" id="PTHR34227:SF1">
    <property type="entry name" value="DIMETHYL SULFOXIDE REDUCTASE CHAPERONE-RELATED"/>
    <property type="match status" value="1"/>
</dbReference>